<feature type="region of interest" description="Disordered" evidence="1">
    <location>
        <begin position="1"/>
        <end position="31"/>
    </location>
</feature>
<gene>
    <name evidence="2" type="ORF">Krac_1749</name>
</gene>
<reference evidence="2 3" key="1">
    <citation type="journal article" date="2011" name="Stand. Genomic Sci.">
        <title>Non-contiguous finished genome sequence and contextual data of the filamentous soil bacterium Ktedonobacter racemifer type strain (SOSP1-21).</title>
        <authorList>
            <person name="Chang Y.J."/>
            <person name="Land M."/>
            <person name="Hauser L."/>
            <person name="Chertkov O."/>
            <person name="Del Rio T.G."/>
            <person name="Nolan M."/>
            <person name="Copeland A."/>
            <person name="Tice H."/>
            <person name="Cheng J.F."/>
            <person name="Lucas S."/>
            <person name="Han C."/>
            <person name="Goodwin L."/>
            <person name="Pitluck S."/>
            <person name="Ivanova N."/>
            <person name="Ovchinikova G."/>
            <person name="Pati A."/>
            <person name="Chen A."/>
            <person name="Palaniappan K."/>
            <person name="Mavromatis K."/>
            <person name="Liolios K."/>
            <person name="Brettin T."/>
            <person name="Fiebig A."/>
            <person name="Rohde M."/>
            <person name="Abt B."/>
            <person name="Goker M."/>
            <person name="Detter J.C."/>
            <person name="Woyke T."/>
            <person name="Bristow J."/>
            <person name="Eisen J.A."/>
            <person name="Markowitz V."/>
            <person name="Hugenholtz P."/>
            <person name="Kyrpides N.C."/>
            <person name="Klenk H.P."/>
            <person name="Lapidus A."/>
        </authorList>
    </citation>
    <scope>NUCLEOTIDE SEQUENCE [LARGE SCALE GENOMIC DNA]</scope>
    <source>
        <strain evidence="3">DSM 44963</strain>
    </source>
</reference>
<evidence type="ECO:0000313" key="3">
    <source>
        <dbReference type="Proteomes" id="UP000004508"/>
    </source>
</evidence>
<dbReference type="AlphaFoldDB" id="D6U370"/>
<sequence length="65" mass="7540">MKHPGLHIPHPDTIPLKLQQKGKDMGKERKRMPAADLFYRDDRNIPLSFRKKDPDYHSVVASIFG</sequence>
<dbReference type="Proteomes" id="UP000004508">
    <property type="component" value="Unassembled WGS sequence"/>
</dbReference>
<proteinExistence type="predicted"/>
<accession>D6U370</accession>
<name>D6U370_KTERA</name>
<evidence type="ECO:0000313" key="2">
    <source>
        <dbReference type="EMBL" id="EFH81074.1"/>
    </source>
</evidence>
<keyword evidence="3" id="KW-1185">Reference proteome</keyword>
<organism evidence="2 3">
    <name type="scientific">Ktedonobacter racemifer DSM 44963</name>
    <dbReference type="NCBI Taxonomy" id="485913"/>
    <lineage>
        <taxon>Bacteria</taxon>
        <taxon>Bacillati</taxon>
        <taxon>Chloroflexota</taxon>
        <taxon>Ktedonobacteria</taxon>
        <taxon>Ktedonobacterales</taxon>
        <taxon>Ktedonobacteraceae</taxon>
        <taxon>Ktedonobacter</taxon>
    </lineage>
</organism>
<comment type="caution">
    <text evidence="2">The sequence shown here is derived from an EMBL/GenBank/DDBJ whole genome shotgun (WGS) entry which is preliminary data.</text>
</comment>
<dbReference type="EMBL" id="ADVG01000004">
    <property type="protein sequence ID" value="EFH81074.1"/>
    <property type="molecule type" value="Genomic_DNA"/>
</dbReference>
<protein>
    <submittedName>
        <fullName evidence="2">Uncharacterized protein</fullName>
    </submittedName>
</protein>
<evidence type="ECO:0000256" key="1">
    <source>
        <dbReference type="SAM" id="MobiDB-lite"/>
    </source>
</evidence>
<feature type="compositionally biased region" description="Basic and acidic residues" evidence="1">
    <location>
        <begin position="21"/>
        <end position="31"/>
    </location>
</feature>
<dbReference type="InParanoid" id="D6U370"/>